<sequence length="402" mass="45873">MPKDPVHAGAVQSVQGVVSMQYEPDEATHARQKRGLAYSFSQKALNEQEPIINSHIGKFENKIAEYSERGQIFNLADWYNFLTFDTIGDLAFKEYYGCLDDGEYHYWVTLVFKAVKAGALVQSTRRFSTAGYPLQKLLLHAFGDIFAPNKEHMKLTRAQVKKRLENTNDDHRDFLWYILKQQEKFELREEEIITNSALFILAGSETTANSLSGLTARLLRDRRVYDKLVEEIRSEFSSEEDICHDRTMRMPYLNACINEGLRVHPPITPGLLRTVPEGGATIDGCDVPSGTTVSVSSWAASHNPANFVHPDEFIPERWLEEAFSTDHKKATQPFSLGPRVCLGKNLAWMEIRLALTRLLWKFDIETVDGARMWDPDGQMKHMKAYMVWAVPELNVKATPARR</sequence>
<dbReference type="PROSITE" id="PS00086">
    <property type="entry name" value="CYTOCHROME_P450"/>
    <property type="match status" value="1"/>
</dbReference>
<gene>
    <name evidence="9" type="ORF">LTR69_004620</name>
</gene>
<keyword evidence="10" id="KW-1185">Reference proteome</keyword>
<evidence type="ECO:0000256" key="6">
    <source>
        <dbReference type="ARBA" id="ARBA00023004"/>
    </source>
</evidence>
<dbReference type="Gene3D" id="1.10.630.10">
    <property type="entry name" value="Cytochrome P450"/>
    <property type="match status" value="1"/>
</dbReference>
<accession>A0ABR0JE89</accession>
<dbReference type="PANTHER" id="PTHR24305">
    <property type="entry name" value="CYTOCHROME P450"/>
    <property type="match status" value="1"/>
</dbReference>
<evidence type="ECO:0000256" key="3">
    <source>
        <dbReference type="ARBA" id="ARBA00022617"/>
    </source>
</evidence>
<dbReference type="InterPro" id="IPR036396">
    <property type="entry name" value="Cyt_P450_sf"/>
</dbReference>
<dbReference type="PANTHER" id="PTHR24305:SF210">
    <property type="entry name" value="CYTOCHROME P450 MONOOXYGENASE ASQL-RELATED"/>
    <property type="match status" value="1"/>
</dbReference>
<dbReference type="InterPro" id="IPR002401">
    <property type="entry name" value="Cyt_P450_E_grp-I"/>
</dbReference>
<comment type="cofactor">
    <cofactor evidence="1">
        <name>heme</name>
        <dbReference type="ChEBI" id="CHEBI:30413"/>
    </cofactor>
</comment>
<evidence type="ECO:0000313" key="9">
    <source>
        <dbReference type="EMBL" id="KAK5062262.1"/>
    </source>
</evidence>
<evidence type="ECO:0000256" key="2">
    <source>
        <dbReference type="ARBA" id="ARBA00010617"/>
    </source>
</evidence>
<comment type="similarity">
    <text evidence="2 8">Belongs to the cytochrome P450 family.</text>
</comment>
<dbReference type="Proteomes" id="UP001345691">
    <property type="component" value="Unassembled WGS sequence"/>
</dbReference>
<keyword evidence="3 8" id="KW-0349">Heme</keyword>
<name>A0ABR0JE89_9EURO</name>
<proteinExistence type="inferred from homology"/>
<keyword evidence="7 8" id="KW-0503">Monooxygenase</keyword>
<comment type="caution">
    <text evidence="9">The sequence shown here is derived from an EMBL/GenBank/DDBJ whole genome shotgun (WGS) entry which is preliminary data.</text>
</comment>
<evidence type="ECO:0000256" key="1">
    <source>
        <dbReference type="ARBA" id="ARBA00001971"/>
    </source>
</evidence>
<protein>
    <submittedName>
        <fullName evidence="9">Uncharacterized protein</fullName>
    </submittedName>
</protein>
<dbReference type="PRINTS" id="PR00463">
    <property type="entry name" value="EP450I"/>
</dbReference>
<keyword evidence="4 8" id="KW-0479">Metal-binding</keyword>
<evidence type="ECO:0000256" key="7">
    <source>
        <dbReference type="ARBA" id="ARBA00023033"/>
    </source>
</evidence>
<reference evidence="9 10" key="1">
    <citation type="submission" date="2023-08" db="EMBL/GenBank/DDBJ databases">
        <title>Black Yeasts Isolated from many extreme environments.</title>
        <authorList>
            <person name="Coleine C."/>
            <person name="Stajich J.E."/>
            <person name="Selbmann L."/>
        </authorList>
    </citation>
    <scope>NUCLEOTIDE SEQUENCE [LARGE SCALE GENOMIC DNA]</scope>
    <source>
        <strain evidence="9 10">CCFEE 6328</strain>
    </source>
</reference>
<dbReference type="InterPro" id="IPR001128">
    <property type="entry name" value="Cyt_P450"/>
</dbReference>
<evidence type="ECO:0000256" key="4">
    <source>
        <dbReference type="ARBA" id="ARBA00022723"/>
    </source>
</evidence>
<dbReference type="InterPro" id="IPR050121">
    <property type="entry name" value="Cytochrome_P450_monoxygenase"/>
</dbReference>
<dbReference type="InterPro" id="IPR017972">
    <property type="entry name" value="Cyt_P450_CS"/>
</dbReference>
<dbReference type="PRINTS" id="PR00385">
    <property type="entry name" value="P450"/>
</dbReference>
<dbReference type="CDD" id="cd11058">
    <property type="entry name" value="CYP60B-like"/>
    <property type="match status" value="1"/>
</dbReference>
<keyword evidence="5 8" id="KW-0560">Oxidoreductase</keyword>
<evidence type="ECO:0000256" key="5">
    <source>
        <dbReference type="ARBA" id="ARBA00023002"/>
    </source>
</evidence>
<evidence type="ECO:0000313" key="10">
    <source>
        <dbReference type="Proteomes" id="UP001345691"/>
    </source>
</evidence>
<dbReference type="EMBL" id="JAVRRF010000008">
    <property type="protein sequence ID" value="KAK5062262.1"/>
    <property type="molecule type" value="Genomic_DNA"/>
</dbReference>
<organism evidence="9 10">
    <name type="scientific">Exophiala sideris</name>
    <dbReference type="NCBI Taxonomy" id="1016849"/>
    <lineage>
        <taxon>Eukaryota</taxon>
        <taxon>Fungi</taxon>
        <taxon>Dikarya</taxon>
        <taxon>Ascomycota</taxon>
        <taxon>Pezizomycotina</taxon>
        <taxon>Eurotiomycetes</taxon>
        <taxon>Chaetothyriomycetidae</taxon>
        <taxon>Chaetothyriales</taxon>
        <taxon>Herpotrichiellaceae</taxon>
        <taxon>Exophiala</taxon>
    </lineage>
</organism>
<evidence type="ECO:0000256" key="8">
    <source>
        <dbReference type="RuleBase" id="RU000461"/>
    </source>
</evidence>
<dbReference type="Pfam" id="PF00067">
    <property type="entry name" value="p450"/>
    <property type="match status" value="1"/>
</dbReference>
<dbReference type="SUPFAM" id="SSF48264">
    <property type="entry name" value="Cytochrome P450"/>
    <property type="match status" value="1"/>
</dbReference>
<keyword evidence="6 8" id="KW-0408">Iron</keyword>